<comment type="caution">
    <text evidence="1">The sequence shown here is derived from an EMBL/GenBank/DDBJ whole genome shotgun (WGS) entry which is preliminary data.</text>
</comment>
<organism evidence="1 2">
    <name type="scientific">Azospira oryzae</name>
    <dbReference type="NCBI Taxonomy" id="146939"/>
    <lineage>
        <taxon>Bacteria</taxon>
        <taxon>Pseudomonadati</taxon>
        <taxon>Pseudomonadota</taxon>
        <taxon>Betaproteobacteria</taxon>
        <taxon>Rhodocyclales</taxon>
        <taxon>Rhodocyclaceae</taxon>
        <taxon>Azospira</taxon>
    </lineage>
</organism>
<protein>
    <recommendedName>
        <fullName evidence="3">FG-GAP repeat protein</fullName>
    </recommendedName>
</protein>
<dbReference type="EMBL" id="SHKM01000001">
    <property type="protein sequence ID" value="RZT89337.1"/>
    <property type="molecule type" value="Genomic_DNA"/>
</dbReference>
<keyword evidence="2" id="KW-1185">Reference proteome</keyword>
<evidence type="ECO:0008006" key="3">
    <source>
        <dbReference type="Google" id="ProtNLM"/>
    </source>
</evidence>
<dbReference type="SUPFAM" id="SSF69318">
    <property type="entry name" value="Integrin alpha N-terminal domain"/>
    <property type="match status" value="1"/>
</dbReference>
<dbReference type="InterPro" id="IPR028994">
    <property type="entry name" value="Integrin_alpha_N"/>
</dbReference>
<evidence type="ECO:0000313" key="2">
    <source>
        <dbReference type="Proteomes" id="UP000292136"/>
    </source>
</evidence>
<dbReference type="Proteomes" id="UP000292136">
    <property type="component" value="Unassembled WGS sequence"/>
</dbReference>
<name>A0ABY0IQG2_9RHOO</name>
<gene>
    <name evidence="1" type="ORF">EV678_0118</name>
</gene>
<sequence length="1113" mass="120658">MLASSGSAANTTLLDFAAANANLTHWMQAGQRLKSDDTCQESSRRRLISGRVSTPKFEQPICINRYGVSLYTGQRGIATGEFLPYQFTDPGISGNARDFAAASGLLDQRADKHELQHMGIAVARRNLKGRQSLDIIGYRPASSKNAEALISLAAWKDLSDYAVSGDVAIAIGDYDNDGNLDILTAADTSTGEQGPGRILLRSFSYAAKKQKLTLESTYVLDTAARPRSLNLAAGDFGSLGFDQAIVAYYTQGGTLELGFLRLGKKLKIDGPSPRGKLLATTPASGSFFEMAPGLFHFDPRSSQGSNPAFAFHTRQLALAWADAGGNTWTQIVSISPQLTQFSASPAQQVGSREYPSRTEGVGPALAIGNFIGLQNDNVSPLDQLAIVIPTRSDATQTASIPQLVVATATYSAEKSNFSIQQAWSDRQPIFESSGQQYSPGAVGLDSRGISYYLGTPLHIQVQDLIDPQYVIYMPPRHVDCLLMKPGDEQCQVVDVSGDTNFTVQLVDSKEETLQQTTTDQMATDFGSSASLSVSGTVGGGVMEIAEVEATTTAKTTFSYEQQVMERNISTHYQSKMTQSSATTSVDDHLIWNARTLDIWRYPVYGMNLSVPQKYPYYDVLIPGRLMQYSAGGRSVDWFSPSHMNNTLLSYPNIADPNFPQDLGDFKFNDSQGKQVAVREPLNSRVVRSFDGNMQTFELSYTDEAGGSTEKSFSYNLSNSSDISVGFKASAKIELVDVSAETEGTVSLTAKASWENSQLSERSVKNSRGITLNQPEVDWATERSYNYLSLIYITQNGGLKVAHAVDPLGTMGGRGWWKSAYGGRPDPALNLPNRMVYSREESQWILNPDESSYSQMRGISVTSATYDEATKTYPYLTGGVEEGTPVRVAVKLYNLSLDTVAKGVKVKFAYQKLDPASLAPIGKPITFATSQPLDLPVWQIKEIAEVWPTTGLAGDDGTPYRFVITLDTGGMDEIHGNDPKIGGNNRGTWPWSGSYFAVFKAGTKAQLAKANAVSVNKKSGLTASTDSARVSVATHPAQKGAPAMAEVTIESRLDDPSLRHLLLVRQDTKAGEPLQVVASRTLWGAYKGKQRLQIPLHNLSAPLPPLRAILTAGK</sequence>
<evidence type="ECO:0000313" key="1">
    <source>
        <dbReference type="EMBL" id="RZT89337.1"/>
    </source>
</evidence>
<proteinExistence type="predicted"/>
<accession>A0ABY0IQG2</accession>
<reference evidence="1 2" key="1">
    <citation type="submission" date="2019-02" db="EMBL/GenBank/DDBJ databases">
        <title>Genomic Encyclopedia of Type Strains, Phase IV (KMG-IV): sequencing the most valuable type-strain genomes for metagenomic binning, comparative biology and taxonomic classification.</title>
        <authorList>
            <person name="Goeker M."/>
        </authorList>
    </citation>
    <scope>NUCLEOTIDE SEQUENCE [LARGE SCALE GENOMIC DNA]</scope>
    <source>
        <strain evidence="1 2">DSM 21223</strain>
    </source>
</reference>